<dbReference type="PANTHER" id="PTHR34075:SF5">
    <property type="entry name" value="BLR3430 PROTEIN"/>
    <property type="match status" value="1"/>
</dbReference>
<evidence type="ECO:0000259" key="1">
    <source>
        <dbReference type="Pfam" id="PF01796"/>
    </source>
</evidence>
<dbReference type="EMBL" id="MSDW01000001">
    <property type="protein sequence ID" value="OKY77827.1"/>
    <property type="molecule type" value="Genomic_DNA"/>
</dbReference>
<dbReference type="InterPro" id="IPR012340">
    <property type="entry name" value="NA-bd_OB-fold"/>
</dbReference>
<dbReference type="InterPro" id="IPR022002">
    <property type="entry name" value="ChsH2_Znr"/>
</dbReference>
<dbReference type="AlphaFoldDB" id="A0A1Q6DU09"/>
<dbReference type="Pfam" id="PF01796">
    <property type="entry name" value="OB_ChsH2_C"/>
    <property type="match status" value="1"/>
</dbReference>
<dbReference type="STRING" id="1903181.BTN85_0301"/>
<organism evidence="3 4">
    <name type="scientific">Methanohalarchaeum thermophilum</name>
    <dbReference type="NCBI Taxonomy" id="1903181"/>
    <lineage>
        <taxon>Archaea</taxon>
        <taxon>Methanobacteriati</taxon>
        <taxon>Methanobacteriota</taxon>
        <taxon>Methanonatronarchaeia</taxon>
        <taxon>Methanonatronarchaeales</taxon>
        <taxon>Methanonatronarchaeaceae</taxon>
        <taxon>Candidatus Methanohalarchaeum</taxon>
    </lineage>
</organism>
<dbReference type="Proteomes" id="UP000185744">
    <property type="component" value="Unassembled WGS sequence"/>
</dbReference>
<dbReference type="SUPFAM" id="SSF50249">
    <property type="entry name" value="Nucleic acid-binding proteins"/>
    <property type="match status" value="1"/>
</dbReference>
<dbReference type="Gene3D" id="6.10.30.10">
    <property type="match status" value="1"/>
</dbReference>
<comment type="caution">
    <text evidence="3">The sequence shown here is derived from an EMBL/GenBank/DDBJ whole genome shotgun (WGS) entry which is preliminary data.</text>
</comment>
<dbReference type="InterPro" id="IPR002878">
    <property type="entry name" value="ChsH2_C"/>
</dbReference>
<dbReference type="InParanoid" id="A0A1Q6DU09"/>
<protein>
    <submittedName>
        <fullName evidence="3">OB-fold domain and Zn-ribbon containing protein putative acyl-CoA-binding protein</fullName>
    </submittedName>
</protein>
<feature type="domain" description="ChsH2 C-terminal OB-fold" evidence="1">
    <location>
        <begin position="67"/>
        <end position="128"/>
    </location>
</feature>
<keyword evidence="4" id="KW-1185">Reference proteome</keyword>
<evidence type="ECO:0000313" key="4">
    <source>
        <dbReference type="Proteomes" id="UP000185744"/>
    </source>
</evidence>
<dbReference type="Pfam" id="PF12172">
    <property type="entry name" value="zf-ChsH2"/>
    <property type="match status" value="1"/>
</dbReference>
<name>A0A1Q6DU09_METT1</name>
<reference evidence="3" key="1">
    <citation type="submission" date="2016-12" db="EMBL/GenBank/DDBJ databases">
        <title>Discovery of methanogenic haloarchaea.</title>
        <authorList>
            <person name="Sorokin D.Y."/>
            <person name="Makarova K.S."/>
            <person name="Abbas B."/>
            <person name="Ferrer M."/>
            <person name="Golyshin P.N."/>
        </authorList>
    </citation>
    <scope>NUCLEOTIDE SEQUENCE [LARGE SCALE GENOMIC DNA]</scope>
    <source>
        <strain evidence="3">HMET1</strain>
    </source>
</reference>
<proteinExistence type="predicted"/>
<evidence type="ECO:0000313" key="3">
    <source>
        <dbReference type="EMBL" id="OKY77827.1"/>
    </source>
</evidence>
<dbReference type="InterPro" id="IPR052513">
    <property type="entry name" value="Thioester_dehydratase-like"/>
</dbReference>
<evidence type="ECO:0000259" key="2">
    <source>
        <dbReference type="Pfam" id="PF12172"/>
    </source>
</evidence>
<feature type="domain" description="ChsH2 rubredoxin-like zinc ribbon" evidence="2">
    <location>
        <begin position="28"/>
        <end position="58"/>
    </location>
</feature>
<sequence>MDQEELLLFIFYLGRFDIITVPRFWRKIVNRYNLLGTKCEECGEFYFPPRNLCPSCRRKGDIETYRFNGTGKLVTYTVIRSAADIHEKETPYILGIVELEEGSRLTSYIIDCDIDDVEIGIKVKPVFRRLGEESEEGLIYYGIKFTPVN</sequence>
<gene>
    <name evidence="3" type="ORF">BTN85_0301</name>
</gene>
<dbReference type="PANTHER" id="PTHR34075">
    <property type="entry name" value="BLR3430 PROTEIN"/>
    <property type="match status" value="1"/>
</dbReference>
<accession>A0A1Q6DU09</accession>